<evidence type="ECO:0000313" key="2">
    <source>
        <dbReference type="Proteomes" id="UP001422759"/>
    </source>
</evidence>
<dbReference type="Proteomes" id="UP001422759">
    <property type="component" value="Unassembled WGS sequence"/>
</dbReference>
<evidence type="ECO:0000313" key="1">
    <source>
        <dbReference type="EMBL" id="GAA2137756.1"/>
    </source>
</evidence>
<accession>A0ABP5KV34</accession>
<name>A0ABP5KV34_9ACTN</name>
<dbReference type="RefSeq" id="WP_344462748.1">
    <property type="nucleotide sequence ID" value="NZ_BAAANT010000008.1"/>
</dbReference>
<proteinExistence type="predicted"/>
<protein>
    <recommendedName>
        <fullName evidence="3">Tail assembly chaperone</fullName>
    </recommendedName>
</protein>
<dbReference type="EMBL" id="BAAANT010000008">
    <property type="protein sequence ID" value="GAA2137756.1"/>
    <property type="molecule type" value="Genomic_DNA"/>
</dbReference>
<reference evidence="2" key="1">
    <citation type="journal article" date="2019" name="Int. J. Syst. Evol. Microbiol.">
        <title>The Global Catalogue of Microorganisms (GCM) 10K type strain sequencing project: providing services to taxonomists for standard genome sequencing and annotation.</title>
        <authorList>
            <consortium name="The Broad Institute Genomics Platform"/>
            <consortium name="The Broad Institute Genome Sequencing Center for Infectious Disease"/>
            <person name="Wu L."/>
            <person name="Ma J."/>
        </authorList>
    </citation>
    <scope>NUCLEOTIDE SEQUENCE [LARGE SCALE GENOMIC DNA]</scope>
    <source>
        <strain evidence="2">JCM 14560</strain>
    </source>
</reference>
<organism evidence="1 2">
    <name type="scientific">Kitasatospora kazusensis</name>
    <dbReference type="NCBI Taxonomy" id="407974"/>
    <lineage>
        <taxon>Bacteria</taxon>
        <taxon>Bacillati</taxon>
        <taxon>Actinomycetota</taxon>
        <taxon>Actinomycetes</taxon>
        <taxon>Kitasatosporales</taxon>
        <taxon>Streptomycetaceae</taxon>
        <taxon>Kitasatospora</taxon>
    </lineage>
</organism>
<gene>
    <name evidence="1" type="ORF">GCM10009760_18500</name>
</gene>
<evidence type="ECO:0008006" key="3">
    <source>
        <dbReference type="Google" id="ProtNLM"/>
    </source>
</evidence>
<keyword evidence="2" id="KW-1185">Reference proteome</keyword>
<comment type="caution">
    <text evidence="1">The sequence shown here is derived from an EMBL/GenBank/DDBJ whole genome shotgun (WGS) entry which is preliminary data.</text>
</comment>
<sequence length="151" mass="16043">MKRVNLKSQAGSWVDLREPSEVPERLRRPARRLQLSLAANPAFASVIKDASAGGAPRSVEDIDENEALAMAQQMGTAAFDAMDQLNDLSVVGRVMGWSFDGPVTTEALQDLPGAVYDELRALCADGALDTGLDLRPTMDDTSPIAPSTASA</sequence>